<keyword evidence="2" id="KW-1185">Reference proteome</keyword>
<name>A0ABW8SC00_9CLOT</name>
<dbReference type="Proteomes" id="UP001623600">
    <property type="component" value="Unassembled WGS sequence"/>
</dbReference>
<dbReference type="RefSeq" id="WP_406762402.1">
    <property type="nucleotide sequence ID" value="NZ_JBJIAB010000037.1"/>
</dbReference>
<comment type="caution">
    <text evidence="1">The sequence shown here is derived from an EMBL/GenBank/DDBJ whole genome shotgun (WGS) entry which is preliminary data.</text>
</comment>
<accession>A0ABW8SC00</accession>
<dbReference type="EMBL" id="JBJIAB010000037">
    <property type="protein sequence ID" value="MFL0167655.1"/>
    <property type="molecule type" value="Genomic_DNA"/>
</dbReference>
<protein>
    <submittedName>
        <fullName evidence="1">Phage protein</fullName>
    </submittedName>
</protein>
<evidence type="ECO:0000313" key="2">
    <source>
        <dbReference type="Proteomes" id="UP001623600"/>
    </source>
</evidence>
<reference evidence="1 2" key="1">
    <citation type="submission" date="2024-11" db="EMBL/GenBank/DDBJ databases">
        <authorList>
            <person name="Heng Y.C."/>
            <person name="Lim A.C.H."/>
            <person name="Lee J.K.Y."/>
            <person name="Kittelmann S."/>
        </authorList>
    </citation>
    <scope>NUCLEOTIDE SEQUENCE [LARGE SCALE GENOMIC DNA]</scope>
    <source>
        <strain evidence="1 2">WILCCON 0112</strain>
    </source>
</reference>
<sequence length="145" mass="15610">MYDVYSFNDVTCSFSHENVGSKSTTGAGTGSIAVSQATTKTEHNVSADGRVMISKVAGDNGTVAVNVQQTSEIHQWLQKSWYNYINGSGSTTADWAAMAITIKDNNSDFTITCTGVSPEKPADIPYQAQGQMVTWNLMAAEITRE</sequence>
<gene>
    <name evidence="1" type="ORF">ACJDTP_21515</name>
</gene>
<evidence type="ECO:0000313" key="1">
    <source>
        <dbReference type="EMBL" id="MFL0167655.1"/>
    </source>
</evidence>
<organism evidence="1 2">
    <name type="scientific">Candidatus Clostridium helianthi</name>
    <dbReference type="NCBI Taxonomy" id="3381660"/>
    <lineage>
        <taxon>Bacteria</taxon>
        <taxon>Bacillati</taxon>
        <taxon>Bacillota</taxon>
        <taxon>Clostridia</taxon>
        <taxon>Eubacteriales</taxon>
        <taxon>Clostridiaceae</taxon>
        <taxon>Clostridium</taxon>
    </lineage>
</organism>
<dbReference type="Pfam" id="PF11681">
    <property type="entry name" value="Phage_Tube_PhiTE"/>
    <property type="match status" value="1"/>
</dbReference>
<proteinExistence type="predicted"/>
<dbReference type="InterPro" id="IPR021695">
    <property type="entry name" value="Phage_KPP10_Orf10"/>
</dbReference>